<dbReference type="AlphaFoldDB" id="A0A4P1RGU0"/>
<dbReference type="Proteomes" id="UP000188354">
    <property type="component" value="Chromosome LG06"/>
</dbReference>
<keyword evidence="3" id="KW-1185">Reference proteome</keyword>
<evidence type="ECO:0000313" key="3">
    <source>
        <dbReference type="Proteomes" id="UP000188354"/>
    </source>
</evidence>
<sequence>MKKYNADSVMGKDTLSNIIVAHAKCHVAKGHCPKLGMFSGRCSPLHQNYLPQLNNSRHNGPPPHDGVKFSSSLSRVACDGVT</sequence>
<protein>
    <submittedName>
        <fullName evidence="2">Uncharacterized protein</fullName>
    </submittedName>
</protein>
<dbReference type="EMBL" id="CM007366">
    <property type="protein sequence ID" value="OIW10524.1"/>
    <property type="molecule type" value="Genomic_DNA"/>
</dbReference>
<proteinExistence type="predicted"/>
<reference evidence="2 3" key="1">
    <citation type="journal article" date="2017" name="Plant Biotechnol. J.">
        <title>A comprehensive draft genome sequence for lupin (Lupinus angustifolius), an emerging health food: insights into plant-microbe interactions and legume evolution.</title>
        <authorList>
            <person name="Hane J.K."/>
            <person name="Ming Y."/>
            <person name="Kamphuis L.G."/>
            <person name="Nelson M.N."/>
            <person name="Garg G."/>
            <person name="Atkins C.A."/>
            <person name="Bayer P.E."/>
            <person name="Bravo A."/>
            <person name="Bringans S."/>
            <person name="Cannon S."/>
            <person name="Edwards D."/>
            <person name="Foley R."/>
            <person name="Gao L.L."/>
            <person name="Harrison M.J."/>
            <person name="Huang W."/>
            <person name="Hurgobin B."/>
            <person name="Li S."/>
            <person name="Liu C.W."/>
            <person name="McGrath A."/>
            <person name="Morahan G."/>
            <person name="Murray J."/>
            <person name="Weller J."/>
            <person name="Jian J."/>
            <person name="Singh K.B."/>
        </authorList>
    </citation>
    <scope>NUCLEOTIDE SEQUENCE [LARGE SCALE GENOMIC DNA]</scope>
    <source>
        <strain evidence="3">cv. Tanjil</strain>
        <tissue evidence="2">Whole plant</tissue>
    </source>
</reference>
<feature type="region of interest" description="Disordered" evidence="1">
    <location>
        <begin position="52"/>
        <end position="82"/>
    </location>
</feature>
<organism evidence="2 3">
    <name type="scientific">Lupinus angustifolius</name>
    <name type="common">Narrow-leaved blue lupine</name>
    <dbReference type="NCBI Taxonomy" id="3871"/>
    <lineage>
        <taxon>Eukaryota</taxon>
        <taxon>Viridiplantae</taxon>
        <taxon>Streptophyta</taxon>
        <taxon>Embryophyta</taxon>
        <taxon>Tracheophyta</taxon>
        <taxon>Spermatophyta</taxon>
        <taxon>Magnoliopsida</taxon>
        <taxon>eudicotyledons</taxon>
        <taxon>Gunneridae</taxon>
        <taxon>Pentapetalae</taxon>
        <taxon>rosids</taxon>
        <taxon>fabids</taxon>
        <taxon>Fabales</taxon>
        <taxon>Fabaceae</taxon>
        <taxon>Papilionoideae</taxon>
        <taxon>50 kb inversion clade</taxon>
        <taxon>genistoids sensu lato</taxon>
        <taxon>core genistoids</taxon>
        <taxon>Genisteae</taxon>
        <taxon>Lupinus</taxon>
    </lineage>
</organism>
<gene>
    <name evidence="2" type="ORF">TanjilG_15896</name>
</gene>
<evidence type="ECO:0000313" key="2">
    <source>
        <dbReference type="EMBL" id="OIW10524.1"/>
    </source>
</evidence>
<dbReference type="Gramene" id="OIW10524">
    <property type="protein sequence ID" value="OIW10524"/>
    <property type="gene ID" value="TanjilG_15896"/>
</dbReference>
<name>A0A4P1RGU0_LUPAN</name>
<evidence type="ECO:0000256" key="1">
    <source>
        <dbReference type="SAM" id="MobiDB-lite"/>
    </source>
</evidence>
<accession>A0A4P1RGU0</accession>